<gene>
    <name evidence="6" type="ORF">HMPREF9440_01138</name>
</gene>
<comment type="similarity">
    <text evidence="4">Belongs to the helicase family. DinG subfamily.</text>
</comment>
<keyword evidence="3" id="KW-0067">ATP-binding</keyword>
<dbReference type="PATRIC" id="fig|762967.3.peg.899"/>
<dbReference type="Gene3D" id="3.40.50.300">
    <property type="entry name" value="P-loop containing nucleotide triphosphate hydrolases"/>
    <property type="match status" value="2"/>
</dbReference>
<protein>
    <recommendedName>
        <fullName evidence="5">Helicase ATP-binding domain-containing protein</fullName>
    </recommendedName>
</protein>
<dbReference type="SMART" id="SM00491">
    <property type="entry name" value="HELICc2"/>
    <property type="match status" value="1"/>
</dbReference>
<dbReference type="PROSITE" id="PS51193">
    <property type="entry name" value="HELICASE_ATP_BIND_2"/>
    <property type="match status" value="1"/>
</dbReference>
<keyword evidence="1" id="KW-0547">Nucleotide-binding</keyword>
<dbReference type="GO" id="GO:0005524">
    <property type="term" value="F:ATP binding"/>
    <property type="evidence" value="ECO:0007669"/>
    <property type="project" value="UniProtKB-KW"/>
</dbReference>
<dbReference type="Proteomes" id="UP000004956">
    <property type="component" value="Unassembled WGS sequence"/>
</dbReference>
<dbReference type="InterPro" id="IPR014013">
    <property type="entry name" value="Helic_SF1/SF2_ATP-bd_DinG/Rad3"/>
</dbReference>
<evidence type="ECO:0000256" key="1">
    <source>
        <dbReference type="ARBA" id="ARBA00022741"/>
    </source>
</evidence>
<comment type="caution">
    <text evidence="6">The sequence shown here is derived from an EMBL/GenBank/DDBJ whole genome shotgun (WGS) entry which is preliminary data.</text>
</comment>
<dbReference type="GO" id="GO:0016818">
    <property type="term" value="F:hydrolase activity, acting on acid anhydrides, in phosphorus-containing anhydrides"/>
    <property type="evidence" value="ECO:0007669"/>
    <property type="project" value="InterPro"/>
</dbReference>
<sequence>MARDPRLFDASASLAERVTAAFSKDGPLAQAFPGFRPRGGQLGFALALAETLQKEGTLVAEAGTGTGKTFAYLTPALLSGLTVIISTGGKPLQDQLYKKDVPMLSRALGVHPKTAVLKGRANYVCLERLMHVAEDGVPLPERNSHAKLRKIVRFAQITKTGDRSELAEVPENDPLWPMVTSTRENCLGPDRCPHYGECFVKRARDEAQSAQIVIVNHHLYLSSVALKRENQGMDGMLPTADLTVFDEAHQLPAVATAFFGTRFSTYQVEDIAHEAEALGKSYAADGADWTKICGAVRKAVDELKLSCYAVGLTEGDRKAVETIERFGELAGPMATLLKAFAKLGDALKTNAGRRDEIDVLRAYHAEVLDEMDNWKHVATATKPPTASADTEAANAEIPASSPAVADLMTAAPSNAPQPTDKDREIAERLVKKNTPKGPAVRWVEVMKSGIRFNLTPLSFAGEFREMRKAEGGSWLFTSATLSTGGKAGAANTAADFGHYLREVGLSPEECRAEQWPSPFNYWEQGVFYLPDLPPPERNTIEHVERVVEAAWPLIVAAGGKTFFLCTSIAGMERAADLLEDKIKTNGLDYPLLVQNEMPRNALIEEFRRRGNAVLVGSMSFWEGVDVRGDALSLVVIDKIPFTPPDDPVTNARCEAIRASGKHPFFVHSVPEAVISLKQGAGRLIRSETDRGVFMLGDSRVLTKGYGKTVLASLPDFYKTRQLGKVLTFFADPERFREDLYC</sequence>
<dbReference type="PANTHER" id="PTHR11472">
    <property type="entry name" value="DNA REPAIR DEAD HELICASE RAD3/XP-D SUBFAMILY MEMBER"/>
    <property type="match status" value="1"/>
</dbReference>
<dbReference type="EMBL" id="AFBQ01000154">
    <property type="protein sequence ID" value="EHY31494.1"/>
    <property type="molecule type" value="Genomic_DNA"/>
</dbReference>
<reference evidence="6 7" key="1">
    <citation type="submission" date="2011-11" db="EMBL/GenBank/DDBJ databases">
        <authorList>
            <person name="Weinstock G."/>
            <person name="Sodergren E."/>
            <person name="Clifton S."/>
            <person name="Fulton L."/>
            <person name="Fulton B."/>
            <person name="Courtney L."/>
            <person name="Fronick C."/>
            <person name="Harrison M."/>
            <person name="Strong C."/>
            <person name="Farmer C."/>
            <person name="Delahaunty K."/>
            <person name="Markovic C."/>
            <person name="Hall O."/>
            <person name="Minx P."/>
            <person name="Tomlinson C."/>
            <person name="Mitreva M."/>
            <person name="Hou S."/>
            <person name="Chen J."/>
            <person name="Wollam A."/>
            <person name="Pepin K.H."/>
            <person name="Johnson M."/>
            <person name="Bhonagiri V."/>
            <person name="Zhang X."/>
            <person name="Suruliraj S."/>
            <person name="Warren W."/>
            <person name="Chinwalla A."/>
            <person name="Mardis E.R."/>
            <person name="Wilson R.K."/>
        </authorList>
    </citation>
    <scope>NUCLEOTIDE SEQUENCE [LARGE SCALE GENOMIC DNA]</scope>
    <source>
        <strain evidence="6 7">YIT 11816</strain>
    </source>
</reference>
<evidence type="ECO:0000256" key="4">
    <source>
        <dbReference type="ARBA" id="ARBA00038058"/>
    </source>
</evidence>
<dbReference type="GO" id="GO:0003676">
    <property type="term" value="F:nucleic acid binding"/>
    <property type="evidence" value="ECO:0007669"/>
    <property type="project" value="InterPro"/>
</dbReference>
<organism evidence="6 7">
    <name type="scientific">Sutterella parvirubra YIT 11816</name>
    <dbReference type="NCBI Taxonomy" id="762967"/>
    <lineage>
        <taxon>Bacteria</taxon>
        <taxon>Pseudomonadati</taxon>
        <taxon>Pseudomonadota</taxon>
        <taxon>Betaproteobacteria</taxon>
        <taxon>Burkholderiales</taxon>
        <taxon>Sutterellaceae</taxon>
        <taxon>Sutterella</taxon>
    </lineage>
</organism>
<evidence type="ECO:0000256" key="3">
    <source>
        <dbReference type="ARBA" id="ARBA00022840"/>
    </source>
</evidence>
<dbReference type="PANTHER" id="PTHR11472:SF34">
    <property type="entry name" value="REGULATOR OF TELOMERE ELONGATION HELICASE 1"/>
    <property type="match status" value="1"/>
</dbReference>
<feature type="domain" description="Helicase ATP-binding" evidence="5">
    <location>
        <begin position="27"/>
        <end position="307"/>
    </location>
</feature>
<proteinExistence type="inferred from homology"/>
<dbReference type="RefSeq" id="WP_008541960.1">
    <property type="nucleotide sequence ID" value="NZ_JH604946.1"/>
</dbReference>
<dbReference type="SUPFAM" id="SSF52540">
    <property type="entry name" value="P-loop containing nucleoside triphosphate hydrolases"/>
    <property type="match status" value="2"/>
</dbReference>
<evidence type="ECO:0000313" key="6">
    <source>
        <dbReference type="EMBL" id="EHY31494.1"/>
    </source>
</evidence>
<dbReference type="Pfam" id="PF13307">
    <property type="entry name" value="Helicase_C_2"/>
    <property type="match status" value="1"/>
</dbReference>
<evidence type="ECO:0000256" key="2">
    <source>
        <dbReference type="ARBA" id="ARBA00022801"/>
    </source>
</evidence>
<dbReference type="STRING" id="762967.HMPREF9440_01138"/>
<keyword evidence="7" id="KW-1185">Reference proteome</keyword>
<evidence type="ECO:0000313" key="7">
    <source>
        <dbReference type="Proteomes" id="UP000004956"/>
    </source>
</evidence>
<keyword evidence="2" id="KW-0378">Hydrolase</keyword>
<dbReference type="InterPro" id="IPR027417">
    <property type="entry name" value="P-loop_NTPase"/>
</dbReference>
<dbReference type="HOGENOM" id="CLU_012117_2_0_4"/>
<name>H3KEH4_9BURK</name>
<dbReference type="OrthoDB" id="9805194at2"/>
<accession>H3KEH4</accession>
<dbReference type="GO" id="GO:0006281">
    <property type="term" value="P:DNA repair"/>
    <property type="evidence" value="ECO:0007669"/>
    <property type="project" value="TreeGrafter"/>
</dbReference>
<dbReference type="InterPro" id="IPR045028">
    <property type="entry name" value="DinG/Rad3-like"/>
</dbReference>
<dbReference type="InterPro" id="IPR006555">
    <property type="entry name" value="ATP-dep_Helicase_C"/>
</dbReference>
<dbReference type="AlphaFoldDB" id="H3KEH4"/>
<evidence type="ECO:0000259" key="5">
    <source>
        <dbReference type="PROSITE" id="PS51193"/>
    </source>
</evidence>
<dbReference type="GO" id="GO:0003678">
    <property type="term" value="F:DNA helicase activity"/>
    <property type="evidence" value="ECO:0007669"/>
    <property type="project" value="TreeGrafter"/>
</dbReference>